<dbReference type="AlphaFoldDB" id="A0A0A0JU29"/>
<reference evidence="1 2" key="1">
    <citation type="submission" date="2013-08" db="EMBL/GenBank/DDBJ databases">
        <title>The genome sequence of Knoellia subterranea.</title>
        <authorList>
            <person name="Zhu W."/>
            <person name="Wang G."/>
        </authorList>
    </citation>
    <scope>NUCLEOTIDE SEQUENCE [LARGE SCALE GENOMIC DNA]</scope>
    <source>
        <strain evidence="1 2">KCTC 19937</strain>
    </source>
</reference>
<proteinExistence type="predicted"/>
<evidence type="ECO:0008006" key="3">
    <source>
        <dbReference type="Google" id="ProtNLM"/>
    </source>
</evidence>
<gene>
    <name evidence="1" type="ORF">N803_01020</name>
</gene>
<evidence type="ECO:0000313" key="1">
    <source>
        <dbReference type="EMBL" id="KGN39562.1"/>
    </source>
</evidence>
<dbReference type="STRING" id="1385521.N803_01020"/>
<dbReference type="Proteomes" id="UP000030011">
    <property type="component" value="Unassembled WGS sequence"/>
</dbReference>
<name>A0A0A0JU29_9MICO</name>
<dbReference type="EMBL" id="AVPK01000001">
    <property type="protein sequence ID" value="KGN39562.1"/>
    <property type="molecule type" value="Genomic_DNA"/>
</dbReference>
<organism evidence="1 2">
    <name type="scientific">Knoellia subterranea KCTC 19937</name>
    <dbReference type="NCBI Taxonomy" id="1385521"/>
    <lineage>
        <taxon>Bacteria</taxon>
        <taxon>Bacillati</taxon>
        <taxon>Actinomycetota</taxon>
        <taxon>Actinomycetes</taxon>
        <taxon>Micrococcales</taxon>
        <taxon>Intrasporangiaceae</taxon>
        <taxon>Knoellia</taxon>
    </lineage>
</organism>
<evidence type="ECO:0000313" key="2">
    <source>
        <dbReference type="Proteomes" id="UP000030011"/>
    </source>
</evidence>
<comment type="caution">
    <text evidence="1">The sequence shown here is derived from an EMBL/GenBank/DDBJ whole genome shotgun (WGS) entry which is preliminary data.</text>
</comment>
<sequence length="105" mass="11211">MRTYRVASDVAYEQVMGNSQAPGVVYAMVMPDGMPRALRGSAAMLWSLVAEEVADPVGEAARLTGVDRCVIEGEVAEFMESLVREGLLEPCSSLRSPAPGVRPPT</sequence>
<accession>A0A0A0JU29</accession>
<keyword evidence="2" id="KW-1185">Reference proteome</keyword>
<protein>
    <recommendedName>
        <fullName evidence="3">PqqD family protein</fullName>
    </recommendedName>
</protein>